<dbReference type="AlphaFoldDB" id="A0A1G4I5C3"/>
<keyword evidence="2" id="KW-1185">Reference proteome</keyword>
<proteinExistence type="predicted"/>
<organism evidence="1 2">
    <name type="scientific">Trypanosoma equiperdum</name>
    <dbReference type="NCBI Taxonomy" id="5694"/>
    <lineage>
        <taxon>Eukaryota</taxon>
        <taxon>Discoba</taxon>
        <taxon>Euglenozoa</taxon>
        <taxon>Kinetoplastea</taxon>
        <taxon>Metakinetoplastina</taxon>
        <taxon>Trypanosomatida</taxon>
        <taxon>Trypanosomatidae</taxon>
        <taxon>Trypanosoma</taxon>
    </lineage>
</organism>
<evidence type="ECO:0008006" key="3">
    <source>
        <dbReference type="Google" id="ProtNLM"/>
    </source>
</evidence>
<comment type="caution">
    <text evidence="1">The sequence shown here is derived from an EMBL/GenBank/DDBJ whole genome shotgun (WGS) entry which is preliminary data.</text>
</comment>
<dbReference type="GeneID" id="92381025"/>
<reference evidence="1" key="1">
    <citation type="submission" date="2016-09" db="EMBL/GenBank/DDBJ databases">
        <authorList>
            <person name="Hebert L."/>
            <person name="Moumen B."/>
        </authorList>
    </citation>
    <scope>NUCLEOTIDE SEQUENCE [LARGE SCALE GENOMIC DNA]</scope>
    <source>
        <strain evidence="1">OVI</strain>
    </source>
</reference>
<accession>A0A1G4I5C3</accession>
<evidence type="ECO:0000313" key="2">
    <source>
        <dbReference type="Proteomes" id="UP000195570"/>
    </source>
</evidence>
<dbReference type="Proteomes" id="UP000195570">
    <property type="component" value="Unassembled WGS sequence"/>
</dbReference>
<gene>
    <name evidence="1" type="ORF">TEOVI_000709100</name>
</gene>
<dbReference type="VEuPathDB" id="TriTrypDB:TEOVI_000709100"/>
<dbReference type="EMBL" id="CZPT02000678">
    <property type="protein sequence ID" value="SCU67050.1"/>
    <property type="molecule type" value="Genomic_DNA"/>
</dbReference>
<protein>
    <recommendedName>
        <fullName evidence="3">26S proteasome non-ATPase regulatory subunit 5</fullName>
    </recommendedName>
</protein>
<sequence>MEKARQWASELSSADVVEVMRARQALARLMSPRDLLELWRGGQQDAAAALLNEAEEVGCPEVYASLGESFNQLLGSGCQASIASEFLILDESHIVLRFLLAGVGHEDVMRAGCLRPALIGALAVLPERMAPAVGELFCASLRSEKILRLFDENSPESEDNLRVCEFLAAHTDLPSFIVNATLEAFESDPLLVANYLIVSGIVSRHTELSTQLLGRIYHELTNGMNGFLFPFVCRACAITLNKHEENAGKYAELWGTAVAAQLDRCDPDTRDAIYDLLGAASTTQTGWGAVQSFVKEEDLLHALGAKKLCAGALSFMSVVVQSLFVPDTYFTRQILTAAWQLRVSQDDTTRERLWEFIVKCLSRESLVFIIFPLCASYLCSSRQEHLVNIRVLQLDAATRLVASGVLPPELTERLQVYISRGLYPPGSVGVETMSR</sequence>
<evidence type="ECO:0000313" key="1">
    <source>
        <dbReference type="EMBL" id="SCU67050.1"/>
    </source>
</evidence>
<name>A0A1G4I5C3_TRYEQ</name>
<dbReference type="RefSeq" id="XP_067078413.1">
    <property type="nucleotide sequence ID" value="XM_067222312.1"/>
</dbReference>